<keyword evidence="1" id="KW-0732">Signal</keyword>
<name>A0A6I4V7N6_9SPHN</name>
<protein>
    <submittedName>
        <fullName evidence="2">Uncharacterized protein</fullName>
    </submittedName>
</protein>
<keyword evidence="3" id="KW-1185">Reference proteome</keyword>
<evidence type="ECO:0000313" key="2">
    <source>
        <dbReference type="EMBL" id="MXP48304.1"/>
    </source>
</evidence>
<comment type="caution">
    <text evidence="2">The sequence shown here is derived from an EMBL/GenBank/DDBJ whole genome shotgun (WGS) entry which is preliminary data.</text>
</comment>
<gene>
    <name evidence="2" type="ORF">GRI43_12985</name>
</gene>
<dbReference type="Proteomes" id="UP000471435">
    <property type="component" value="Unassembled WGS sequence"/>
</dbReference>
<evidence type="ECO:0000313" key="3">
    <source>
        <dbReference type="Proteomes" id="UP000471435"/>
    </source>
</evidence>
<accession>A0A6I4V7N6</accession>
<feature type="signal peptide" evidence="1">
    <location>
        <begin position="1"/>
        <end position="28"/>
    </location>
</feature>
<dbReference type="OrthoDB" id="7182889at2"/>
<proteinExistence type="predicted"/>
<dbReference type="AlphaFoldDB" id="A0A6I4V7N6"/>
<sequence>MFGSITRKVALSALPALAWLAAPTPAAAQSVTCGITGSATAQAAIYDPFSPVGLPTTRITLTMQRINPGGGAKTSHVGFYLTGQGSETDNSTIVPVSAAGSVNIYGTNQNIFYNFGSPGPLIDLSTNTPPGYTIVEFTGNNTASDFVTVDFDVTLPANLDIEASQTLDFDVNFGCKGTGGGPPFEDAGTIPNAVSFPIKVLSGLQASYSGHVLDFGEIGDKTDTDIAADQLNYTKSGWVNVRSSGPYTVDMVSQNGYRMTFPGGNLGDPSQRLNYSATFAGQTVDNASPAFTTVVCQRAGLAVRQLPLSAELAEGGSTKAPSPDYQDIISITLAPLAGGTPGGLNCPAL</sequence>
<dbReference type="RefSeq" id="WP_160731498.1">
    <property type="nucleotide sequence ID" value="NZ_WTYP01000002.1"/>
</dbReference>
<evidence type="ECO:0000256" key="1">
    <source>
        <dbReference type="SAM" id="SignalP"/>
    </source>
</evidence>
<organism evidence="2 3">
    <name type="scientific">Pontixanthobacter luteolus</name>
    <dbReference type="NCBI Taxonomy" id="295089"/>
    <lineage>
        <taxon>Bacteria</taxon>
        <taxon>Pseudomonadati</taxon>
        <taxon>Pseudomonadota</taxon>
        <taxon>Alphaproteobacteria</taxon>
        <taxon>Sphingomonadales</taxon>
        <taxon>Erythrobacteraceae</taxon>
        <taxon>Pontixanthobacter</taxon>
    </lineage>
</organism>
<feature type="chain" id="PRO_5026173116" evidence="1">
    <location>
        <begin position="29"/>
        <end position="349"/>
    </location>
</feature>
<dbReference type="EMBL" id="WTYP01000002">
    <property type="protein sequence ID" value="MXP48304.1"/>
    <property type="molecule type" value="Genomic_DNA"/>
</dbReference>
<reference evidence="2 3" key="1">
    <citation type="submission" date="2019-12" db="EMBL/GenBank/DDBJ databases">
        <title>Genomic-based taxomic classification of the family Erythrobacteraceae.</title>
        <authorList>
            <person name="Xu L."/>
        </authorList>
    </citation>
    <scope>NUCLEOTIDE SEQUENCE [LARGE SCALE GENOMIC DNA]</scope>
    <source>
        <strain evidence="2 3">SW-109</strain>
    </source>
</reference>